<keyword evidence="1" id="KW-1133">Transmembrane helix</keyword>
<feature type="transmembrane region" description="Helical" evidence="1">
    <location>
        <begin position="64"/>
        <end position="80"/>
    </location>
</feature>
<dbReference type="EMBL" id="CADCVN010000328">
    <property type="protein sequence ID" value="CAA9478443.1"/>
    <property type="molecule type" value="Genomic_DNA"/>
</dbReference>
<protein>
    <submittedName>
        <fullName evidence="2">Uncharacterized protein</fullName>
    </submittedName>
</protein>
<dbReference type="AlphaFoldDB" id="A0A6J4RNS4"/>
<name>A0A6J4RNS4_9BACT</name>
<evidence type="ECO:0000256" key="1">
    <source>
        <dbReference type="SAM" id="Phobius"/>
    </source>
</evidence>
<reference evidence="2" key="1">
    <citation type="submission" date="2020-02" db="EMBL/GenBank/DDBJ databases">
        <authorList>
            <person name="Meier V. D."/>
        </authorList>
    </citation>
    <scope>NUCLEOTIDE SEQUENCE</scope>
    <source>
        <strain evidence="2">AVDCRST_MAG96</strain>
    </source>
</reference>
<accession>A0A6J4RNS4</accession>
<keyword evidence="1" id="KW-0812">Transmembrane</keyword>
<gene>
    <name evidence="2" type="ORF">AVDCRST_MAG96-877</name>
</gene>
<organism evidence="2">
    <name type="scientific">uncultured Segetibacter sp</name>
    <dbReference type="NCBI Taxonomy" id="481133"/>
    <lineage>
        <taxon>Bacteria</taxon>
        <taxon>Pseudomonadati</taxon>
        <taxon>Bacteroidota</taxon>
        <taxon>Chitinophagia</taxon>
        <taxon>Chitinophagales</taxon>
        <taxon>Chitinophagaceae</taxon>
        <taxon>Segetibacter</taxon>
        <taxon>environmental samples</taxon>
    </lineage>
</organism>
<keyword evidence="1" id="KW-0472">Membrane</keyword>
<sequence length="214" mass="24388">MQTDLQGLEITRGELKHFSGVSIDAVFLPPTLPKFLAEIIKSFLIIALVSLNGLILIRSFPEQLVLLFIVHVTAIVSLLVNDLQKIYFSNKNRNLAKIFDDVTRYNSLIKAIDINDQIEAAGNPDVSLKNRAQVIEVLHLVREDIIRALKTERIFRENKNFIQLNSQLFESNLMTLTALQVNDQASEHGQLLNEALQIVVNVQDEMRKLQNQRF</sequence>
<feature type="transmembrane region" description="Helical" evidence="1">
    <location>
        <begin position="39"/>
        <end position="57"/>
    </location>
</feature>
<proteinExistence type="predicted"/>
<evidence type="ECO:0000313" key="2">
    <source>
        <dbReference type="EMBL" id="CAA9478443.1"/>
    </source>
</evidence>